<feature type="region of interest" description="Disordered" evidence="1">
    <location>
        <begin position="1"/>
        <end position="58"/>
    </location>
</feature>
<accession>A0ABN2DLQ2</accession>
<evidence type="ECO:0000313" key="3">
    <source>
        <dbReference type="Proteomes" id="UP001500393"/>
    </source>
</evidence>
<evidence type="ECO:0000313" key="2">
    <source>
        <dbReference type="EMBL" id="GAA1578231.1"/>
    </source>
</evidence>
<comment type="caution">
    <text evidence="2">The sequence shown here is derived from an EMBL/GenBank/DDBJ whole genome shotgun (WGS) entry which is preliminary data.</text>
</comment>
<gene>
    <name evidence="2" type="ORF">GCM10009789_34610</name>
</gene>
<reference evidence="2 3" key="1">
    <citation type="journal article" date="2019" name="Int. J. Syst. Evol. Microbiol.">
        <title>The Global Catalogue of Microorganisms (GCM) 10K type strain sequencing project: providing services to taxonomists for standard genome sequencing and annotation.</title>
        <authorList>
            <consortium name="The Broad Institute Genomics Platform"/>
            <consortium name="The Broad Institute Genome Sequencing Center for Infectious Disease"/>
            <person name="Wu L."/>
            <person name="Ma J."/>
        </authorList>
    </citation>
    <scope>NUCLEOTIDE SEQUENCE [LARGE SCALE GENOMIC DNA]</scope>
    <source>
        <strain evidence="2 3">JCM 14969</strain>
    </source>
</reference>
<organism evidence="2 3">
    <name type="scientific">Kribbella sancticallisti</name>
    <dbReference type="NCBI Taxonomy" id="460087"/>
    <lineage>
        <taxon>Bacteria</taxon>
        <taxon>Bacillati</taxon>
        <taxon>Actinomycetota</taxon>
        <taxon>Actinomycetes</taxon>
        <taxon>Propionibacteriales</taxon>
        <taxon>Kribbellaceae</taxon>
        <taxon>Kribbella</taxon>
    </lineage>
</organism>
<sequence length="58" mass="6201">MAAGSWGTRGGPTTPEVSVGDKPGKSTGSRKRASWSSKGTCEYGELPDSWTRPSHTYR</sequence>
<dbReference type="Proteomes" id="UP001500393">
    <property type="component" value="Unassembled WGS sequence"/>
</dbReference>
<protein>
    <submittedName>
        <fullName evidence="2">Uncharacterized protein</fullName>
    </submittedName>
</protein>
<dbReference type="EMBL" id="BAAAOS010000020">
    <property type="protein sequence ID" value="GAA1578231.1"/>
    <property type="molecule type" value="Genomic_DNA"/>
</dbReference>
<evidence type="ECO:0000256" key="1">
    <source>
        <dbReference type="SAM" id="MobiDB-lite"/>
    </source>
</evidence>
<name>A0ABN2DLQ2_9ACTN</name>
<keyword evidence="3" id="KW-1185">Reference proteome</keyword>
<proteinExistence type="predicted"/>